<feature type="compositionally biased region" description="Basic residues" evidence="1">
    <location>
        <begin position="107"/>
        <end position="129"/>
    </location>
</feature>
<gene>
    <name evidence="2" type="ORF">SDC9_163565</name>
</gene>
<sequence>MELDSLAEDGRKEIGHGYGGGRSQPGEEREGRVKSRKAVSRQEPSEIEGYGPKSVQQNHEGCGRQQIAAVHGLRNAGDGCQEGRRGYLLRRRPEQEEEQGGGELPRRMKALHCLHRSHRLWNSRKRKKNAMPAADTAPLRSEANRGARAPS</sequence>
<protein>
    <submittedName>
        <fullName evidence="2">Uncharacterized protein</fullName>
    </submittedName>
</protein>
<reference evidence="2" key="1">
    <citation type="submission" date="2019-08" db="EMBL/GenBank/DDBJ databases">
        <authorList>
            <person name="Kucharzyk K."/>
            <person name="Murdoch R.W."/>
            <person name="Higgins S."/>
            <person name="Loffler F."/>
        </authorList>
    </citation>
    <scope>NUCLEOTIDE SEQUENCE</scope>
</reference>
<dbReference type="EMBL" id="VSSQ01063147">
    <property type="protein sequence ID" value="MPN16227.1"/>
    <property type="molecule type" value="Genomic_DNA"/>
</dbReference>
<proteinExistence type="predicted"/>
<feature type="region of interest" description="Disordered" evidence="1">
    <location>
        <begin position="1"/>
        <end position="151"/>
    </location>
</feature>
<evidence type="ECO:0000313" key="2">
    <source>
        <dbReference type="EMBL" id="MPN16227.1"/>
    </source>
</evidence>
<organism evidence="2">
    <name type="scientific">bioreactor metagenome</name>
    <dbReference type="NCBI Taxonomy" id="1076179"/>
    <lineage>
        <taxon>unclassified sequences</taxon>
        <taxon>metagenomes</taxon>
        <taxon>ecological metagenomes</taxon>
    </lineage>
</organism>
<accession>A0A645FP72</accession>
<name>A0A645FP72_9ZZZZ</name>
<comment type="caution">
    <text evidence="2">The sequence shown here is derived from an EMBL/GenBank/DDBJ whole genome shotgun (WGS) entry which is preliminary data.</text>
</comment>
<evidence type="ECO:0000256" key="1">
    <source>
        <dbReference type="SAM" id="MobiDB-lite"/>
    </source>
</evidence>
<dbReference type="AlphaFoldDB" id="A0A645FP72"/>